<comment type="catalytic activity">
    <reaction evidence="17">
        <text>gamma-carotene = all-trans-beta-carotene</text>
        <dbReference type="Rhea" id="RHEA:32239"/>
        <dbReference type="ChEBI" id="CHEBI:17579"/>
        <dbReference type="ChEBI" id="CHEBI:27740"/>
        <dbReference type="EC" id="5.5.1.19"/>
    </reaction>
</comment>
<feature type="transmembrane region" description="Helical" evidence="19">
    <location>
        <begin position="33"/>
        <end position="52"/>
    </location>
</feature>
<keyword evidence="21" id="KW-1185">Reference proteome</keyword>
<name>A0A0N1P0B0_9EURO</name>
<keyword evidence="11 19" id="KW-0812">Transmembrane</keyword>
<evidence type="ECO:0000256" key="1">
    <source>
        <dbReference type="ARBA" id="ARBA00001805"/>
    </source>
</evidence>
<dbReference type="PROSITE" id="PS01045">
    <property type="entry name" value="SQUALEN_PHYTOEN_SYN_2"/>
    <property type="match status" value="1"/>
</dbReference>
<evidence type="ECO:0000256" key="4">
    <source>
        <dbReference type="ARBA" id="ARBA00005172"/>
    </source>
</evidence>
<gene>
    <name evidence="20" type="ORF">AB675_5841</name>
</gene>
<evidence type="ECO:0000256" key="2">
    <source>
        <dbReference type="ARBA" id="ARBA00004141"/>
    </source>
</evidence>
<dbReference type="UniPathway" id="UPA00799">
    <property type="reaction ID" value="UER00773"/>
</dbReference>
<dbReference type="AlphaFoldDB" id="A0A0N1P0B0"/>
<comment type="catalytic activity">
    <reaction evidence="1">
        <text>2 (2E,6E,10E)-geranylgeranyl diphosphate = 15-cis-phytoene + 2 diphosphate</text>
        <dbReference type="Rhea" id="RHEA:34475"/>
        <dbReference type="ChEBI" id="CHEBI:27787"/>
        <dbReference type="ChEBI" id="CHEBI:33019"/>
        <dbReference type="ChEBI" id="CHEBI:58756"/>
        <dbReference type="EC" id="2.5.1.32"/>
    </reaction>
</comment>
<dbReference type="SFLD" id="SFLDG01212">
    <property type="entry name" value="Phytoene_synthase_like"/>
    <property type="match status" value="1"/>
</dbReference>
<evidence type="ECO:0000256" key="17">
    <source>
        <dbReference type="ARBA" id="ARBA00029313"/>
    </source>
</evidence>
<dbReference type="GO" id="GO:0016020">
    <property type="term" value="C:membrane"/>
    <property type="evidence" value="ECO:0007669"/>
    <property type="project" value="UniProtKB-SubCell"/>
</dbReference>
<dbReference type="GO" id="GO:0016117">
    <property type="term" value="P:carotenoid biosynthetic process"/>
    <property type="evidence" value="ECO:0007669"/>
    <property type="project" value="UniProtKB-KW"/>
</dbReference>
<dbReference type="Proteomes" id="UP000038010">
    <property type="component" value="Unassembled WGS sequence"/>
</dbReference>
<dbReference type="NCBIfam" id="TIGR03462">
    <property type="entry name" value="CarR_dom_SF"/>
    <property type="match status" value="2"/>
</dbReference>
<feature type="transmembrane region" description="Helical" evidence="19">
    <location>
        <begin position="103"/>
        <end position="120"/>
    </location>
</feature>
<comment type="similarity">
    <text evidence="5">In the N-terminal section; belongs to the lycopene beta-cyclase family.</text>
</comment>
<organism evidence="20 21">
    <name type="scientific">Cyphellophora attinorum</name>
    <dbReference type="NCBI Taxonomy" id="1664694"/>
    <lineage>
        <taxon>Eukaryota</taxon>
        <taxon>Fungi</taxon>
        <taxon>Dikarya</taxon>
        <taxon>Ascomycota</taxon>
        <taxon>Pezizomycotina</taxon>
        <taxon>Eurotiomycetes</taxon>
        <taxon>Chaetothyriomycetidae</taxon>
        <taxon>Chaetothyriales</taxon>
        <taxon>Cyphellophoraceae</taxon>
        <taxon>Cyphellophora</taxon>
    </lineage>
</organism>
<keyword evidence="14 19" id="KW-0472">Membrane</keyword>
<evidence type="ECO:0000256" key="10">
    <source>
        <dbReference type="ARBA" id="ARBA00022679"/>
    </source>
</evidence>
<evidence type="ECO:0000256" key="8">
    <source>
        <dbReference type="ARBA" id="ARBA00012396"/>
    </source>
</evidence>
<dbReference type="SFLD" id="SFLDG01018">
    <property type="entry name" value="Squalene/Phytoene_Synthase_Lik"/>
    <property type="match status" value="1"/>
</dbReference>
<evidence type="ECO:0000256" key="5">
    <source>
        <dbReference type="ARBA" id="ARBA00008247"/>
    </source>
</evidence>
<evidence type="ECO:0000256" key="18">
    <source>
        <dbReference type="ARBA" id="ARBA00029335"/>
    </source>
</evidence>
<dbReference type="Pfam" id="PF00494">
    <property type="entry name" value="SQS_PSY"/>
    <property type="match status" value="1"/>
</dbReference>
<dbReference type="EC" id="5.5.1.19" evidence="7"/>
<dbReference type="InterPro" id="IPR008949">
    <property type="entry name" value="Isoprenoid_synthase_dom_sf"/>
</dbReference>
<reference evidence="20 21" key="1">
    <citation type="submission" date="2015-06" db="EMBL/GenBank/DDBJ databases">
        <title>Draft genome of the ant-associated black yeast Phialophora attae CBS 131958.</title>
        <authorList>
            <person name="Moreno L.F."/>
            <person name="Stielow B.J."/>
            <person name="de Hoog S."/>
            <person name="Vicente V.A."/>
            <person name="Weiss V.A."/>
            <person name="de Vries M."/>
            <person name="Cruz L.M."/>
            <person name="Souza E.M."/>
        </authorList>
    </citation>
    <scope>NUCLEOTIDE SEQUENCE [LARGE SCALE GENOMIC DNA]</scope>
    <source>
        <strain evidence="20 21">CBS 131958</strain>
    </source>
</reference>
<feature type="transmembrane region" description="Helical" evidence="19">
    <location>
        <begin position="59"/>
        <end position="78"/>
    </location>
</feature>
<accession>A0A0N1P0B0</accession>
<dbReference type="GO" id="GO:0004311">
    <property type="term" value="F:geranylgeranyl diphosphate synthase activity"/>
    <property type="evidence" value="ECO:0007669"/>
    <property type="project" value="InterPro"/>
</dbReference>
<dbReference type="GO" id="GO:0045436">
    <property type="term" value="F:lycopene beta cyclase activity"/>
    <property type="evidence" value="ECO:0007669"/>
    <property type="project" value="UniProtKB-ARBA"/>
</dbReference>
<dbReference type="RefSeq" id="XP_017998799.1">
    <property type="nucleotide sequence ID" value="XM_018146083.1"/>
</dbReference>
<evidence type="ECO:0000313" key="20">
    <source>
        <dbReference type="EMBL" id="KPI38836.1"/>
    </source>
</evidence>
<dbReference type="InterPro" id="IPR017825">
    <property type="entry name" value="Lycopene_cyclase_dom"/>
</dbReference>
<comment type="catalytic activity">
    <reaction evidence="18">
        <text>all-trans-lycopene = gamma-carotene</text>
        <dbReference type="Rhea" id="RHEA:32219"/>
        <dbReference type="ChEBI" id="CHEBI:15948"/>
        <dbReference type="ChEBI" id="CHEBI:27740"/>
        <dbReference type="EC" id="5.5.1.19"/>
    </reaction>
</comment>
<keyword evidence="16" id="KW-0511">Multifunctional enzyme</keyword>
<dbReference type="PROSITE" id="PS01044">
    <property type="entry name" value="SQUALEN_PHYTOEN_SYN_1"/>
    <property type="match status" value="1"/>
</dbReference>
<dbReference type="InterPro" id="IPR044843">
    <property type="entry name" value="Trans_IPPS_bact-type"/>
</dbReference>
<dbReference type="SFLD" id="SFLDS00005">
    <property type="entry name" value="Isoprenoid_Synthase_Type_I"/>
    <property type="match status" value="1"/>
</dbReference>
<evidence type="ECO:0000313" key="21">
    <source>
        <dbReference type="Proteomes" id="UP000038010"/>
    </source>
</evidence>
<comment type="subcellular location">
    <subcellularLocation>
        <location evidence="2">Membrane</location>
        <topology evidence="2">Multi-pass membrane protein</topology>
    </subcellularLocation>
</comment>
<dbReference type="InterPro" id="IPR002060">
    <property type="entry name" value="Squ/phyt_synthse"/>
</dbReference>
<sequence>MTSTNQIGSSSALEELNVRLCGSVRILPPEHHAVYTIPVAVVLSVVLKPLLTRLDLYKICFLITVAVIYTIPWDSYLIRSGIWSYPPDVILGPKLFSIPAEELFFFVIQTYITTLLQILLNKPVLFAVHLQNEALPASRHLLVKRRTGQTIFALLIGLSLLPQFRNAEGTYMKLIILWLRLKTWLVIWLPTLYLWIVDTLALKRGTWSITSGTKLGIHVWPHLEIEEAVFFLATNTLVAWGCFAFDNAVAILDAFPDQFSSVPGTPSPLLLIKSLLLPTSSYDQKRLQGIQKGLDVLAKKSRSFYLASGVFNGRLRIDLILLYGFCRVADDLIDDAPNAKEAQDWIDRFTAYLNAAYAKSESRQGLQTSLEGFPPDARSILELLPVDRLPPKPLYELLEGFKIDLRFSTQDENPIKTSADLKRYATCVAATIGELCLSLVYYHDTDHASGDDKKERCIAAGARMGRALQYTNITRDVTTDAKVGRCYIPAEWLRNGSLKTTSETDIVQLRKRILDMAFSIYSEERDAIEDLPSYARDGIRVAVESYMEIARVLDHRIQHGENLDFAGGGKKGKASVPKLRRLIVGWRAMSGIRGHTGDR</sequence>
<proteinExistence type="inferred from homology"/>
<evidence type="ECO:0000256" key="15">
    <source>
        <dbReference type="ARBA" id="ARBA00023235"/>
    </source>
</evidence>
<dbReference type="GO" id="GO:0051996">
    <property type="term" value="F:squalene synthase [NAD(P)H] activity"/>
    <property type="evidence" value="ECO:0007669"/>
    <property type="project" value="InterPro"/>
</dbReference>
<keyword evidence="15" id="KW-0413">Isomerase</keyword>
<dbReference type="SUPFAM" id="SSF48576">
    <property type="entry name" value="Terpenoid synthases"/>
    <property type="match status" value="1"/>
</dbReference>
<dbReference type="InterPro" id="IPR019845">
    <property type="entry name" value="Squalene/phytoene_synthase_CS"/>
</dbReference>
<evidence type="ECO:0000256" key="13">
    <source>
        <dbReference type="ARBA" id="ARBA00022989"/>
    </source>
</evidence>
<evidence type="ECO:0000256" key="19">
    <source>
        <dbReference type="SAM" id="Phobius"/>
    </source>
</evidence>
<feature type="transmembrane region" description="Helical" evidence="19">
    <location>
        <begin position="184"/>
        <end position="202"/>
    </location>
</feature>
<dbReference type="InterPro" id="IPR033904">
    <property type="entry name" value="Trans_IPPS_HH"/>
</dbReference>
<dbReference type="CDD" id="cd00683">
    <property type="entry name" value="Trans_IPPS_HH"/>
    <property type="match status" value="1"/>
</dbReference>
<dbReference type="OrthoDB" id="7777654at2759"/>
<keyword evidence="13 19" id="KW-1133">Transmembrane helix</keyword>
<dbReference type="PANTHER" id="PTHR31480">
    <property type="entry name" value="BIFUNCTIONAL LYCOPENE CYCLASE/PHYTOENE SYNTHASE"/>
    <property type="match status" value="1"/>
</dbReference>
<keyword evidence="10" id="KW-0808">Transferase</keyword>
<comment type="similarity">
    <text evidence="6">In the C-terminal section; belongs to the phytoene/squalene synthase family.</text>
</comment>
<comment type="pathway">
    <text evidence="3">Carotenoid biosynthesis; beta-carotene biosynthesis.</text>
</comment>
<evidence type="ECO:0000256" key="7">
    <source>
        <dbReference type="ARBA" id="ARBA00012242"/>
    </source>
</evidence>
<dbReference type="Gene3D" id="1.10.600.10">
    <property type="entry name" value="Farnesyl Diphosphate Synthase"/>
    <property type="match status" value="1"/>
</dbReference>
<evidence type="ECO:0000256" key="3">
    <source>
        <dbReference type="ARBA" id="ARBA00005089"/>
    </source>
</evidence>
<dbReference type="GO" id="GO:0016872">
    <property type="term" value="F:intramolecular lyase activity"/>
    <property type="evidence" value="ECO:0007669"/>
    <property type="project" value="InterPro"/>
</dbReference>
<comment type="caution">
    <text evidence="20">The sequence shown here is derived from an EMBL/GenBank/DDBJ whole genome shotgun (WGS) entry which is preliminary data.</text>
</comment>
<dbReference type="UniPathway" id="UPA00802"/>
<evidence type="ECO:0000256" key="16">
    <source>
        <dbReference type="ARBA" id="ARBA00023268"/>
    </source>
</evidence>
<evidence type="ECO:0000256" key="11">
    <source>
        <dbReference type="ARBA" id="ARBA00022692"/>
    </source>
</evidence>
<comment type="pathway">
    <text evidence="4">Carotenoid biosynthesis; phytoene biosynthesis; all-trans-phytoene from geranylgeranyl diphosphate: step 1/1.</text>
</comment>
<protein>
    <recommendedName>
        <fullName evidence="9">Bifunctional lycopene cyclase/phytoene synthase</fullName>
        <ecNumber evidence="8">2.5.1.32</ecNumber>
        <ecNumber evidence="7">5.5.1.19</ecNumber>
    </recommendedName>
</protein>
<dbReference type="GeneID" id="28737963"/>
<keyword evidence="12" id="KW-0125">Carotenoid biosynthesis</keyword>
<dbReference type="STRING" id="1664694.A0A0N1P0B0"/>
<dbReference type="EC" id="2.5.1.32" evidence="8"/>
<evidence type="ECO:0000256" key="12">
    <source>
        <dbReference type="ARBA" id="ARBA00022746"/>
    </source>
</evidence>
<evidence type="ECO:0000256" key="14">
    <source>
        <dbReference type="ARBA" id="ARBA00023136"/>
    </source>
</evidence>
<evidence type="ECO:0000256" key="9">
    <source>
        <dbReference type="ARBA" id="ARBA00018909"/>
    </source>
</evidence>
<dbReference type="EMBL" id="LFJN01000017">
    <property type="protein sequence ID" value="KPI38836.1"/>
    <property type="molecule type" value="Genomic_DNA"/>
</dbReference>
<evidence type="ECO:0000256" key="6">
    <source>
        <dbReference type="ARBA" id="ARBA00008406"/>
    </source>
</evidence>
<dbReference type="VEuPathDB" id="FungiDB:AB675_5841"/>